<dbReference type="PIRSF" id="PIRSF010219">
    <property type="entry name" value="UCP010219"/>
    <property type="match status" value="1"/>
</dbReference>
<reference evidence="2 3" key="1">
    <citation type="submission" date="2018-10" db="EMBL/GenBank/DDBJ databases">
        <title>Isolation, diversity and antifungal activity of actinobacteria from wheat.</title>
        <authorList>
            <person name="Han C."/>
        </authorList>
    </citation>
    <scope>NUCLEOTIDE SEQUENCE [LARGE SCALE GENOMIC DNA]</scope>
    <source>
        <strain evidence="2 3">NEAU-YY56</strain>
    </source>
</reference>
<comment type="caution">
    <text evidence="2">The sequence shown here is derived from an EMBL/GenBank/DDBJ whole genome shotgun (WGS) entry which is preliminary data.</text>
</comment>
<evidence type="ECO:0000313" key="3">
    <source>
        <dbReference type="Proteomes" id="UP000269289"/>
    </source>
</evidence>
<protein>
    <submittedName>
        <fullName evidence="2">DUF3159 domain-containing protein</fullName>
    </submittedName>
</protein>
<feature type="transmembrane region" description="Helical" evidence="1">
    <location>
        <begin position="45"/>
        <end position="62"/>
    </location>
</feature>
<keyword evidence="1" id="KW-1133">Transmembrane helix</keyword>
<dbReference type="OrthoDB" id="5244221at2"/>
<feature type="transmembrane region" description="Helical" evidence="1">
    <location>
        <begin position="67"/>
        <end position="85"/>
    </location>
</feature>
<dbReference type="Proteomes" id="UP000269289">
    <property type="component" value="Unassembled WGS sequence"/>
</dbReference>
<sequence>MRAIEGEQFSFADSIGGVRGAVESVLPGFLFVVVFVAAGQELRPALIASAAAALLAVVVRVVQRTPVTQALSGVLGVGIGVIWAWRTGEASDYFAWGLLTNVAYLVAFAVSALVGWPLVGLVLGLFRGDGPLSESGSWAGALAWRHDRAQRRLYSAVTWLWAGMFGLRLVVQVPLFLADQVTALGTAKLVMGLPLTAVVLWLSWMLVRGRTAASPAAPPTPPGP</sequence>
<evidence type="ECO:0000256" key="1">
    <source>
        <dbReference type="SAM" id="Phobius"/>
    </source>
</evidence>
<proteinExistence type="predicted"/>
<dbReference type="EMBL" id="RFFI01000139">
    <property type="protein sequence ID" value="RMI04679.1"/>
    <property type="molecule type" value="Genomic_DNA"/>
</dbReference>
<dbReference type="AlphaFoldDB" id="A0A3M2IU82"/>
<name>A0A3M2IU82_9CELL</name>
<keyword evidence="1" id="KW-0472">Membrane</keyword>
<keyword evidence="1" id="KW-0812">Transmembrane</keyword>
<feature type="transmembrane region" description="Helical" evidence="1">
    <location>
        <begin position="21"/>
        <end position="39"/>
    </location>
</feature>
<evidence type="ECO:0000313" key="2">
    <source>
        <dbReference type="EMBL" id="RMI04679.1"/>
    </source>
</evidence>
<dbReference type="InterPro" id="IPR016566">
    <property type="entry name" value="UCP010219"/>
</dbReference>
<organism evidence="2 3">
    <name type="scientific">Cellulomonas triticagri</name>
    <dbReference type="NCBI Taxonomy" id="2483352"/>
    <lineage>
        <taxon>Bacteria</taxon>
        <taxon>Bacillati</taxon>
        <taxon>Actinomycetota</taxon>
        <taxon>Actinomycetes</taxon>
        <taxon>Micrococcales</taxon>
        <taxon>Cellulomonadaceae</taxon>
        <taxon>Cellulomonas</taxon>
    </lineage>
</organism>
<feature type="transmembrane region" description="Helical" evidence="1">
    <location>
        <begin position="153"/>
        <end position="177"/>
    </location>
</feature>
<accession>A0A3M2IU82</accession>
<gene>
    <name evidence="2" type="ORF">EBM89_18080</name>
</gene>
<keyword evidence="3" id="KW-1185">Reference proteome</keyword>
<feature type="transmembrane region" description="Helical" evidence="1">
    <location>
        <begin position="189"/>
        <end position="207"/>
    </location>
</feature>
<feature type="transmembrane region" description="Helical" evidence="1">
    <location>
        <begin position="105"/>
        <end position="126"/>
    </location>
</feature>
<dbReference type="Pfam" id="PF11361">
    <property type="entry name" value="DUF3159"/>
    <property type="match status" value="1"/>
</dbReference>